<comment type="caution">
    <text evidence="1">The sequence shown here is derived from an EMBL/GenBank/DDBJ whole genome shotgun (WGS) entry which is preliminary data.</text>
</comment>
<name>A0A9N8ZGI6_FUNMO</name>
<proteinExistence type="predicted"/>
<feature type="non-terminal residue" evidence="1">
    <location>
        <position position="376"/>
    </location>
</feature>
<organism evidence="1 2">
    <name type="scientific">Funneliformis mosseae</name>
    <name type="common">Endomycorrhizal fungus</name>
    <name type="synonym">Glomus mosseae</name>
    <dbReference type="NCBI Taxonomy" id="27381"/>
    <lineage>
        <taxon>Eukaryota</taxon>
        <taxon>Fungi</taxon>
        <taxon>Fungi incertae sedis</taxon>
        <taxon>Mucoromycota</taxon>
        <taxon>Glomeromycotina</taxon>
        <taxon>Glomeromycetes</taxon>
        <taxon>Glomerales</taxon>
        <taxon>Glomeraceae</taxon>
        <taxon>Funneliformis</taxon>
    </lineage>
</organism>
<evidence type="ECO:0000313" key="2">
    <source>
        <dbReference type="Proteomes" id="UP000789375"/>
    </source>
</evidence>
<dbReference type="EMBL" id="CAJVPP010000577">
    <property type="protein sequence ID" value="CAG8494952.1"/>
    <property type="molecule type" value="Genomic_DNA"/>
</dbReference>
<reference evidence="1" key="1">
    <citation type="submission" date="2021-06" db="EMBL/GenBank/DDBJ databases">
        <authorList>
            <person name="Kallberg Y."/>
            <person name="Tangrot J."/>
            <person name="Rosling A."/>
        </authorList>
    </citation>
    <scope>NUCLEOTIDE SEQUENCE</scope>
    <source>
        <strain evidence="1">87-6 pot B 2015</strain>
    </source>
</reference>
<accession>A0A9N8ZGI6</accession>
<sequence length="376" mass="43179">MFKIVEAIKLAFTQEELGVLREALTPLSESFFFGKAAEKYLSELTASESFTEFKVTVEMKFPYRDEIANYSYIKNPDIDLIWMYGRVLWRQFEITPVLKNIPERQWTIMVVEKHFATALASIPECFWEPNEKRIWQTLEAKPYKKYADGIFTCEATKMIFFILEVSGGPGGAPGSKLQGDREKIMKCFTYLFDKMLRKLGPVSVDDCNGISLWAGQVSYEQCTIFICFIASPQKYVIQEIKTIDLITSSNQLYMAEMWIRLLGLIRYNITKSIHKYRQLQRQSSLQNDKSLYIKTNLSPNKKQKLSDSRGDEEPVNNDCWPLAFTLPLSVKNVRLGGWGCLPSLFSLYFQQSTTLSVEQGYRVTISSSVALVAKLS</sequence>
<keyword evidence="2" id="KW-1185">Reference proteome</keyword>
<dbReference type="Proteomes" id="UP000789375">
    <property type="component" value="Unassembled WGS sequence"/>
</dbReference>
<gene>
    <name evidence="1" type="ORF">FMOSSE_LOCUS3731</name>
</gene>
<protein>
    <submittedName>
        <fullName evidence="1">16277_t:CDS:1</fullName>
    </submittedName>
</protein>
<dbReference type="AlphaFoldDB" id="A0A9N8ZGI6"/>
<evidence type="ECO:0000313" key="1">
    <source>
        <dbReference type="EMBL" id="CAG8494952.1"/>
    </source>
</evidence>